<dbReference type="RefSeq" id="WP_142897848.1">
    <property type="nucleotide sequence ID" value="NZ_ML660057.1"/>
</dbReference>
<name>A0A545TMR0_9PROT</name>
<dbReference type="OrthoDB" id="7376098at2"/>
<reference evidence="1 2" key="1">
    <citation type="submission" date="2019-06" db="EMBL/GenBank/DDBJ databases">
        <title>Whole genome sequence for Rhodospirillaceae sp. R148.</title>
        <authorList>
            <person name="Wang G."/>
        </authorList>
    </citation>
    <scope>NUCLEOTIDE SEQUENCE [LARGE SCALE GENOMIC DNA]</scope>
    <source>
        <strain evidence="1 2">R148</strain>
    </source>
</reference>
<dbReference type="EMBL" id="VHSH01000006">
    <property type="protein sequence ID" value="TQV78515.1"/>
    <property type="molecule type" value="Genomic_DNA"/>
</dbReference>
<dbReference type="Proteomes" id="UP000315252">
    <property type="component" value="Unassembled WGS sequence"/>
</dbReference>
<sequence length="202" mass="22094">MPNKGSTKSASSPSSGKVREDWLREVATAMRGWFDDLGFPLPDFDVRTGFPSVGRRSPNITDSWTQDNGATYVILVRPDRSEETEVAAALAFQMCRIAVGDRDQHGYLFRHLAISLGLKGTRNESPPGALFKEITKSILETAGPLPSPEIQQIDKDKAPGQTSRMIKVSCSECGYVARVSRKWLSEVGPPHCPLHGPMVPDG</sequence>
<keyword evidence="2" id="KW-1185">Reference proteome</keyword>
<proteinExistence type="predicted"/>
<organism evidence="1 2">
    <name type="scientific">Denitrobaculum tricleocarpae</name>
    <dbReference type="NCBI Taxonomy" id="2591009"/>
    <lineage>
        <taxon>Bacteria</taxon>
        <taxon>Pseudomonadati</taxon>
        <taxon>Pseudomonadota</taxon>
        <taxon>Alphaproteobacteria</taxon>
        <taxon>Rhodospirillales</taxon>
        <taxon>Rhodospirillaceae</taxon>
        <taxon>Denitrobaculum</taxon>
    </lineage>
</organism>
<dbReference type="AlphaFoldDB" id="A0A545TMR0"/>
<protein>
    <submittedName>
        <fullName evidence="1">Transcription elongation protein SprT</fullName>
    </submittedName>
</protein>
<gene>
    <name evidence="1" type="ORF">FKG95_18305</name>
</gene>
<comment type="caution">
    <text evidence="1">The sequence shown here is derived from an EMBL/GenBank/DDBJ whole genome shotgun (WGS) entry which is preliminary data.</text>
</comment>
<evidence type="ECO:0000313" key="2">
    <source>
        <dbReference type="Proteomes" id="UP000315252"/>
    </source>
</evidence>
<accession>A0A545TMR0</accession>
<evidence type="ECO:0000313" key="1">
    <source>
        <dbReference type="EMBL" id="TQV78515.1"/>
    </source>
</evidence>